<dbReference type="InterPro" id="IPR011009">
    <property type="entry name" value="Kinase-like_dom_sf"/>
</dbReference>
<dbReference type="Gene3D" id="1.10.510.10">
    <property type="entry name" value="Transferase(Phosphotransferase) domain 1"/>
    <property type="match status" value="1"/>
</dbReference>
<evidence type="ECO:0000313" key="11">
    <source>
        <dbReference type="WBParaSite" id="PTRK_0001333500.1"/>
    </source>
</evidence>
<evidence type="ECO:0000256" key="5">
    <source>
        <dbReference type="ARBA" id="ARBA00023137"/>
    </source>
</evidence>
<dbReference type="AlphaFoldDB" id="A0A0N4ZXC1"/>
<evidence type="ECO:0000256" key="6">
    <source>
        <dbReference type="PROSITE-ProRule" id="PRU00191"/>
    </source>
</evidence>
<dbReference type="SUPFAM" id="SSF55550">
    <property type="entry name" value="SH2 domain"/>
    <property type="match status" value="1"/>
</dbReference>
<dbReference type="InterPro" id="IPR050198">
    <property type="entry name" value="Non-receptor_tyrosine_kinases"/>
</dbReference>
<organism evidence="10 11">
    <name type="scientific">Parastrongyloides trichosuri</name>
    <name type="common">Possum-specific nematode worm</name>
    <dbReference type="NCBI Taxonomy" id="131310"/>
    <lineage>
        <taxon>Eukaryota</taxon>
        <taxon>Metazoa</taxon>
        <taxon>Ecdysozoa</taxon>
        <taxon>Nematoda</taxon>
        <taxon>Chromadorea</taxon>
        <taxon>Rhabditida</taxon>
        <taxon>Tylenchina</taxon>
        <taxon>Panagrolaimomorpha</taxon>
        <taxon>Strongyloidoidea</taxon>
        <taxon>Strongyloididae</taxon>
        <taxon>Parastrongyloides</taxon>
    </lineage>
</organism>
<proteinExistence type="predicted"/>
<dbReference type="WBParaSite" id="PTRK_0001333500.1">
    <property type="protein sequence ID" value="PTRK_0001333500.1"/>
    <property type="gene ID" value="PTRK_0001333500"/>
</dbReference>
<dbReference type="Pfam" id="PF07714">
    <property type="entry name" value="PK_Tyr_Ser-Thr"/>
    <property type="match status" value="2"/>
</dbReference>
<protein>
    <submittedName>
        <fullName evidence="11">Tyrosine-protein kinase</fullName>
    </submittedName>
</protein>
<feature type="binding site" evidence="7">
    <location>
        <position position="206"/>
    </location>
    <ligand>
        <name>ATP</name>
        <dbReference type="ChEBI" id="CHEBI:30616"/>
    </ligand>
</feature>
<evidence type="ECO:0000259" key="8">
    <source>
        <dbReference type="PROSITE" id="PS50001"/>
    </source>
</evidence>
<dbReference type="STRING" id="131310.A0A0N4ZXC1"/>
<feature type="domain" description="Protein kinase" evidence="9">
    <location>
        <begin position="174"/>
        <end position="452"/>
    </location>
</feature>
<dbReference type="InterPro" id="IPR000719">
    <property type="entry name" value="Prot_kinase_dom"/>
</dbReference>
<dbReference type="GO" id="GO:0004713">
    <property type="term" value="F:protein tyrosine kinase activity"/>
    <property type="evidence" value="ECO:0007669"/>
    <property type="project" value="UniProtKB-KW"/>
</dbReference>
<dbReference type="PROSITE" id="PS00107">
    <property type="entry name" value="PROTEIN_KINASE_ATP"/>
    <property type="match status" value="1"/>
</dbReference>
<dbReference type="PANTHER" id="PTHR24418">
    <property type="entry name" value="TYROSINE-PROTEIN KINASE"/>
    <property type="match status" value="1"/>
</dbReference>
<keyword evidence="1" id="KW-0808">Transferase</keyword>
<dbReference type="Gene3D" id="3.30.505.10">
    <property type="entry name" value="SH2 domain"/>
    <property type="match status" value="1"/>
</dbReference>
<dbReference type="Proteomes" id="UP000038045">
    <property type="component" value="Unplaced"/>
</dbReference>
<reference evidence="11" key="1">
    <citation type="submission" date="2017-02" db="UniProtKB">
        <authorList>
            <consortium name="WormBaseParasite"/>
        </authorList>
    </citation>
    <scope>IDENTIFICATION</scope>
</reference>
<dbReference type="SUPFAM" id="SSF56112">
    <property type="entry name" value="Protein kinase-like (PK-like)"/>
    <property type="match status" value="1"/>
</dbReference>
<keyword evidence="3" id="KW-0418">Kinase</keyword>
<accession>A0A0N4ZXC1</accession>
<evidence type="ECO:0000256" key="4">
    <source>
        <dbReference type="ARBA" id="ARBA00022840"/>
    </source>
</evidence>
<sequence>MTERSKSFESSLEVNAKSHSVEKDMFLKKRKLPDDDIEYLDPIWLFDDSSGKPFLRDVKDQPWFHGCRDKSDLQILLREKGDWLVKPVQDEHSTDVIIVVRVTKKILAYYPLAASDEKFWFLSSAKREKCLRYFLNQVDLIEYYKERKLPGNYIMKNFICRPCWLIKNSDLDYNLEDDLIGQGFFSSVYSARYRMADKQSIPVAVKEYRNSIEDRKIYKEKFKDFVTESKFFSYLVHTNLLQFYGILENFVTESKFFSYLVHTNLLQFYGILESDSKIRILEFCPGGSLSSHLKRDKEITMEELYLYCYEISRGMEYLHRKNCIHKNLQCKNVLVSTQGSLKIGDYEFSILPYRNFSKITSFMAPEILKKSPSYSQKSDIWAMAVVIHEIFCNGFIPFQNEKEETIKNMIIKGHLWEIPQKIPKQLYSVIKIMLHKEPNERPSFKYLKRLFVDKIVSSRKTFAPEKLTLNKLRGVRREKFYIKYGNRDHSDRKSSSSSDDVFRKDLIN</sequence>
<dbReference type="InterPro" id="IPR000980">
    <property type="entry name" value="SH2"/>
</dbReference>
<keyword evidence="6" id="KW-0727">SH2 domain</keyword>
<name>A0A0N4ZXC1_PARTI</name>
<dbReference type="GO" id="GO:0005524">
    <property type="term" value="F:ATP binding"/>
    <property type="evidence" value="ECO:0007669"/>
    <property type="project" value="UniProtKB-UniRule"/>
</dbReference>
<dbReference type="PROSITE" id="PS50001">
    <property type="entry name" value="SH2"/>
    <property type="match status" value="1"/>
</dbReference>
<evidence type="ECO:0000259" key="9">
    <source>
        <dbReference type="PROSITE" id="PS50011"/>
    </source>
</evidence>
<evidence type="ECO:0000256" key="1">
    <source>
        <dbReference type="ARBA" id="ARBA00022679"/>
    </source>
</evidence>
<keyword evidence="2 7" id="KW-0547">Nucleotide-binding</keyword>
<dbReference type="Gene3D" id="3.30.200.20">
    <property type="entry name" value="Phosphorylase Kinase, domain 1"/>
    <property type="match status" value="1"/>
</dbReference>
<keyword evidence="10" id="KW-1185">Reference proteome</keyword>
<evidence type="ECO:0000256" key="3">
    <source>
        <dbReference type="ARBA" id="ARBA00022777"/>
    </source>
</evidence>
<evidence type="ECO:0000256" key="7">
    <source>
        <dbReference type="PROSITE-ProRule" id="PRU10141"/>
    </source>
</evidence>
<dbReference type="PROSITE" id="PS50011">
    <property type="entry name" value="PROTEIN_KINASE_DOM"/>
    <property type="match status" value="1"/>
</dbReference>
<evidence type="ECO:0000313" key="10">
    <source>
        <dbReference type="Proteomes" id="UP000038045"/>
    </source>
</evidence>
<dbReference type="InterPro" id="IPR017441">
    <property type="entry name" value="Protein_kinase_ATP_BS"/>
</dbReference>
<dbReference type="InterPro" id="IPR036860">
    <property type="entry name" value="SH2_dom_sf"/>
</dbReference>
<feature type="domain" description="SH2" evidence="8">
    <location>
        <begin position="63"/>
        <end position="163"/>
    </location>
</feature>
<dbReference type="InterPro" id="IPR001245">
    <property type="entry name" value="Ser-Thr/Tyr_kinase_cat_dom"/>
</dbReference>
<evidence type="ECO:0000256" key="2">
    <source>
        <dbReference type="ARBA" id="ARBA00022741"/>
    </source>
</evidence>
<keyword evidence="4 7" id="KW-0067">ATP-binding</keyword>
<keyword evidence="5" id="KW-0829">Tyrosine-protein kinase</keyword>
<dbReference type="PRINTS" id="PR00109">
    <property type="entry name" value="TYRKINASE"/>
</dbReference>